<organism evidence="1 2">
    <name type="scientific">Ixodes persulcatus</name>
    <name type="common">Taiga tick</name>
    <dbReference type="NCBI Taxonomy" id="34615"/>
    <lineage>
        <taxon>Eukaryota</taxon>
        <taxon>Metazoa</taxon>
        <taxon>Ecdysozoa</taxon>
        <taxon>Arthropoda</taxon>
        <taxon>Chelicerata</taxon>
        <taxon>Arachnida</taxon>
        <taxon>Acari</taxon>
        <taxon>Parasitiformes</taxon>
        <taxon>Ixodida</taxon>
        <taxon>Ixodoidea</taxon>
        <taxon>Ixodidae</taxon>
        <taxon>Ixodinae</taxon>
        <taxon>Ixodes</taxon>
    </lineage>
</organism>
<dbReference type="Proteomes" id="UP000805193">
    <property type="component" value="Unassembled WGS sequence"/>
</dbReference>
<protein>
    <submittedName>
        <fullName evidence="1">Uncharacterized protein</fullName>
    </submittedName>
</protein>
<evidence type="ECO:0000313" key="1">
    <source>
        <dbReference type="EMBL" id="KAG0412097.1"/>
    </source>
</evidence>
<dbReference type="EMBL" id="JABSTQ010011375">
    <property type="protein sequence ID" value="KAG0412097.1"/>
    <property type="molecule type" value="Genomic_DNA"/>
</dbReference>
<comment type="caution">
    <text evidence="1">The sequence shown here is derived from an EMBL/GenBank/DDBJ whole genome shotgun (WGS) entry which is preliminary data.</text>
</comment>
<evidence type="ECO:0000313" key="2">
    <source>
        <dbReference type="Proteomes" id="UP000805193"/>
    </source>
</evidence>
<name>A0AC60NYC8_IXOPE</name>
<gene>
    <name evidence="1" type="ORF">HPB47_010774</name>
</gene>
<keyword evidence="2" id="KW-1185">Reference proteome</keyword>
<reference evidence="1 2" key="1">
    <citation type="journal article" date="2020" name="Cell">
        <title>Large-Scale Comparative Analyses of Tick Genomes Elucidate Their Genetic Diversity and Vector Capacities.</title>
        <authorList>
            <consortium name="Tick Genome and Microbiome Consortium (TIGMIC)"/>
            <person name="Jia N."/>
            <person name="Wang J."/>
            <person name="Shi W."/>
            <person name="Du L."/>
            <person name="Sun Y."/>
            <person name="Zhan W."/>
            <person name="Jiang J.F."/>
            <person name="Wang Q."/>
            <person name="Zhang B."/>
            <person name="Ji P."/>
            <person name="Bell-Sakyi L."/>
            <person name="Cui X.M."/>
            <person name="Yuan T.T."/>
            <person name="Jiang B.G."/>
            <person name="Yang W.F."/>
            <person name="Lam T.T."/>
            <person name="Chang Q.C."/>
            <person name="Ding S.J."/>
            <person name="Wang X.J."/>
            <person name="Zhu J.G."/>
            <person name="Ruan X.D."/>
            <person name="Zhao L."/>
            <person name="Wei J.T."/>
            <person name="Ye R.Z."/>
            <person name="Que T.C."/>
            <person name="Du C.H."/>
            <person name="Zhou Y.H."/>
            <person name="Cheng J.X."/>
            <person name="Dai P.F."/>
            <person name="Guo W.B."/>
            <person name="Han X.H."/>
            <person name="Huang E.J."/>
            <person name="Li L.F."/>
            <person name="Wei W."/>
            <person name="Gao Y.C."/>
            <person name="Liu J.Z."/>
            <person name="Shao H.Z."/>
            <person name="Wang X."/>
            <person name="Wang C.C."/>
            <person name="Yang T.C."/>
            <person name="Huo Q.B."/>
            <person name="Li W."/>
            <person name="Chen H.Y."/>
            <person name="Chen S.E."/>
            <person name="Zhou L.G."/>
            <person name="Ni X.B."/>
            <person name="Tian J.H."/>
            <person name="Sheng Y."/>
            <person name="Liu T."/>
            <person name="Pan Y.S."/>
            <person name="Xia L.Y."/>
            <person name="Li J."/>
            <person name="Zhao F."/>
            <person name="Cao W.C."/>
        </authorList>
    </citation>
    <scope>NUCLEOTIDE SEQUENCE [LARGE SCALE GENOMIC DNA]</scope>
    <source>
        <strain evidence="1">Iper-2018</strain>
    </source>
</reference>
<accession>A0AC60NYC8</accession>
<proteinExistence type="predicted"/>
<sequence length="153" mass="16856">MEASAEIRQVFALLDRDCDLELSFEELKTALRAMGLAVTEAQCDALQRDLENDTGKSSVDYMGFLSVLAKMEHQNLLGPEPDDVRNSTKRALQLLDPQDNGLVSVSDIRWLLTTVGEPLSAAEADKFLQDVGEPDAHGRVPYQNLVNVLLSDP</sequence>